<protein>
    <submittedName>
        <fullName evidence="1">Unplaced genomic scaffold scaffold_370, whole genome shotgun sequence</fullName>
    </submittedName>
</protein>
<reference evidence="2" key="2">
    <citation type="submission" date="2015-01" db="EMBL/GenBank/DDBJ databases">
        <title>Evolutionary Origins and Diversification of the Mycorrhizal Mutualists.</title>
        <authorList>
            <consortium name="DOE Joint Genome Institute"/>
            <consortium name="Mycorrhizal Genomics Consortium"/>
            <person name="Kohler A."/>
            <person name="Kuo A."/>
            <person name="Nagy L.G."/>
            <person name="Floudas D."/>
            <person name="Copeland A."/>
            <person name="Barry K.W."/>
            <person name="Cichocki N."/>
            <person name="Veneault-Fourrey C."/>
            <person name="LaButti K."/>
            <person name="Lindquist E.A."/>
            <person name="Lipzen A."/>
            <person name="Lundell T."/>
            <person name="Morin E."/>
            <person name="Murat C."/>
            <person name="Riley R."/>
            <person name="Ohm R."/>
            <person name="Sun H."/>
            <person name="Tunlid A."/>
            <person name="Henrissat B."/>
            <person name="Grigoriev I.V."/>
            <person name="Hibbett D.S."/>
            <person name="Martin F."/>
        </authorList>
    </citation>
    <scope>NUCLEOTIDE SEQUENCE [LARGE SCALE GENOMIC DNA]</scope>
    <source>
        <strain evidence="2">Ve08.2h10</strain>
    </source>
</reference>
<gene>
    <name evidence="1" type="ORF">PAXRUDRAFT_145264</name>
</gene>
<dbReference type="Proteomes" id="UP000054538">
    <property type="component" value="Unassembled WGS sequence"/>
</dbReference>
<dbReference type="EMBL" id="KN825192">
    <property type="protein sequence ID" value="KIK93359.1"/>
    <property type="molecule type" value="Genomic_DNA"/>
</dbReference>
<name>A0A0D0E0J7_9AGAM</name>
<keyword evidence="2" id="KW-1185">Reference proteome</keyword>
<dbReference type="InParanoid" id="A0A0D0E0J7"/>
<dbReference type="AlphaFoldDB" id="A0A0D0E0J7"/>
<feature type="non-terminal residue" evidence="1">
    <location>
        <position position="1"/>
    </location>
</feature>
<dbReference type="HOGENOM" id="CLU_2612557_0_0_1"/>
<evidence type="ECO:0000313" key="2">
    <source>
        <dbReference type="Proteomes" id="UP000054538"/>
    </source>
</evidence>
<dbReference type="Pfam" id="PF18759">
    <property type="entry name" value="Plavaka"/>
    <property type="match status" value="1"/>
</dbReference>
<dbReference type="InterPro" id="IPR041078">
    <property type="entry name" value="Plavaka"/>
</dbReference>
<accession>A0A0D0E0J7</accession>
<organism evidence="1 2">
    <name type="scientific">Paxillus rubicundulus Ve08.2h10</name>
    <dbReference type="NCBI Taxonomy" id="930991"/>
    <lineage>
        <taxon>Eukaryota</taxon>
        <taxon>Fungi</taxon>
        <taxon>Dikarya</taxon>
        <taxon>Basidiomycota</taxon>
        <taxon>Agaricomycotina</taxon>
        <taxon>Agaricomycetes</taxon>
        <taxon>Agaricomycetidae</taxon>
        <taxon>Boletales</taxon>
        <taxon>Paxilineae</taxon>
        <taxon>Paxillaceae</taxon>
        <taxon>Paxillus</taxon>
    </lineage>
</organism>
<sequence length="79" mass="8938">RENPTFTSTDQVLGWISTLPSGPAWQCTMLKLPGCSATCPIQLIWHDAKEVVEDILPNPIFRNYMTFDPHVVMHGTQRV</sequence>
<evidence type="ECO:0000313" key="1">
    <source>
        <dbReference type="EMBL" id="KIK93359.1"/>
    </source>
</evidence>
<proteinExistence type="predicted"/>
<dbReference type="OrthoDB" id="2688393at2759"/>
<reference evidence="1 2" key="1">
    <citation type="submission" date="2014-04" db="EMBL/GenBank/DDBJ databases">
        <authorList>
            <consortium name="DOE Joint Genome Institute"/>
            <person name="Kuo A."/>
            <person name="Kohler A."/>
            <person name="Jargeat P."/>
            <person name="Nagy L.G."/>
            <person name="Floudas D."/>
            <person name="Copeland A."/>
            <person name="Barry K.W."/>
            <person name="Cichocki N."/>
            <person name="Veneault-Fourrey C."/>
            <person name="LaButti K."/>
            <person name="Lindquist E.A."/>
            <person name="Lipzen A."/>
            <person name="Lundell T."/>
            <person name="Morin E."/>
            <person name="Murat C."/>
            <person name="Sun H."/>
            <person name="Tunlid A."/>
            <person name="Henrissat B."/>
            <person name="Grigoriev I.V."/>
            <person name="Hibbett D.S."/>
            <person name="Martin F."/>
            <person name="Nordberg H.P."/>
            <person name="Cantor M.N."/>
            <person name="Hua S.X."/>
        </authorList>
    </citation>
    <scope>NUCLEOTIDE SEQUENCE [LARGE SCALE GENOMIC DNA]</scope>
    <source>
        <strain evidence="1 2">Ve08.2h10</strain>
    </source>
</reference>